<keyword evidence="1" id="KW-0808">Transferase</keyword>
<dbReference type="PRINTS" id="PR01210">
    <property type="entry name" value="GGTRANSPTASE"/>
</dbReference>
<dbReference type="InterPro" id="IPR052896">
    <property type="entry name" value="GGT-like_enzyme"/>
</dbReference>
<sequence length="496" mass="51241">MRVSAMTLSADRDTHCAPVAGEYGAVSAGHPLAVAAGTSVLAEGGSAVDAAIAAQAVTCVCMPHSAGLGGDMLALVREAGGEVFSVNGTGRSGLAAEAITSTGGASVTVPGLVAGWVHAHRRWGRLTLARVLSDAIRIARQGFDIDSSLVLARDQQRERLVAGGAENWPLLRLDAGDLWRQEELARFLTDIADSKGESFYTGSAVAAMTDAVQRSGGSLTARDFELHTTQASTPVTVDFDGGRLSVQPPSSQGVLLALAATAAERLIPTVPENSRDHLLVEITEAVFAHRSECGDAESVLAQQISVDPERAAHRGGPRAYLHTAGVAAADASGMVVSSLVSVFDDFGSCVFVPELGISLNNRAAGFTDGANAAGPGKRPVHTLAPALLQRSDGSVLAMATPGADGQVQTLLQILVALGDGEPLGAAIAAPRWRSENNQLMIERDHLQRGDLGSRGHHLKELQPGNDLFGAVVAAGFSDGKPFAAADWRRQVSAAGI</sequence>
<dbReference type="PANTHER" id="PTHR43881:SF1">
    <property type="entry name" value="GAMMA-GLUTAMYLTRANSPEPTIDASE (AFU_ORTHOLOGUE AFUA_4G13580)"/>
    <property type="match status" value="1"/>
</dbReference>
<proteinExistence type="predicted"/>
<evidence type="ECO:0000313" key="1">
    <source>
        <dbReference type="EMBL" id="AZI56906.1"/>
    </source>
</evidence>
<dbReference type="InterPro" id="IPR029055">
    <property type="entry name" value="Ntn_hydrolases_N"/>
</dbReference>
<dbReference type="AlphaFoldDB" id="A0A3G8ZS54"/>
<accession>A0A3G8ZS54</accession>
<dbReference type="InterPro" id="IPR043138">
    <property type="entry name" value="GGT_lsub"/>
</dbReference>
<dbReference type="GO" id="GO:0016740">
    <property type="term" value="F:transferase activity"/>
    <property type="evidence" value="ECO:0007669"/>
    <property type="project" value="UniProtKB-KW"/>
</dbReference>
<gene>
    <name evidence="1" type="ORF">EH165_00705</name>
</gene>
<protein>
    <submittedName>
        <fullName evidence="1">Gamma-glutamyltransferase</fullName>
    </submittedName>
</protein>
<dbReference type="KEGG" id="nak:EH165_00705"/>
<reference evidence="1 2" key="1">
    <citation type="submission" date="2018-11" db="EMBL/GenBank/DDBJ databases">
        <authorList>
            <person name="Da X."/>
        </authorList>
    </citation>
    <scope>NUCLEOTIDE SEQUENCE [LARGE SCALE GENOMIC DNA]</scope>
    <source>
        <strain evidence="1 2">S14-144</strain>
    </source>
</reference>
<dbReference type="Gene3D" id="3.60.20.40">
    <property type="match status" value="1"/>
</dbReference>
<reference evidence="1 2" key="2">
    <citation type="submission" date="2018-12" db="EMBL/GenBank/DDBJ databases">
        <title>Nakamurella antarcticus sp. nov., isolated from Antarctica South Shetland Islands soil.</title>
        <authorList>
            <person name="Peng F."/>
        </authorList>
    </citation>
    <scope>NUCLEOTIDE SEQUENCE [LARGE SCALE GENOMIC DNA]</scope>
    <source>
        <strain evidence="1 2">S14-144</strain>
    </source>
</reference>
<dbReference type="PANTHER" id="PTHR43881">
    <property type="entry name" value="GAMMA-GLUTAMYLTRANSPEPTIDASE (AFU_ORTHOLOGUE AFUA_4G13580)"/>
    <property type="match status" value="1"/>
</dbReference>
<dbReference type="RefSeq" id="WP_124797591.1">
    <property type="nucleotide sequence ID" value="NZ_CP034170.1"/>
</dbReference>
<name>A0A3G8ZS54_9ACTN</name>
<keyword evidence="2" id="KW-1185">Reference proteome</keyword>
<dbReference type="Proteomes" id="UP000268084">
    <property type="component" value="Chromosome"/>
</dbReference>
<dbReference type="SUPFAM" id="SSF56235">
    <property type="entry name" value="N-terminal nucleophile aminohydrolases (Ntn hydrolases)"/>
    <property type="match status" value="1"/>
</dbReference>
<organism evidence="1 2">
    <name type="scientific">Nakamurella antarctica</name>
    <dbReference type="NCBI Taxonomy" id="1902245"/>
    <lineage>
        <taxon>Bacteria</taxon>
        <taxon>Bacillati</taxon>
        <taxon>Actinomycetota</taxon>
        <taxon>Actinomycetes</taxon>
        <taxon>Nakamurellales</taxon>
        <taxon>Nakamurellaceae</taxon>
        <taxon>Nakamurella</taxon>
    </lineage>
</organism>
<dbReference type="InterPro" id="IPR043137">
    <property type="entry name" value="GGT_ssub_C"/>
</dbReference>
<evidence type="ECO:0000313" key="2">
    <source>
        <dbReference type="Proteomes" id="UP000268084"/>
    </source>
</evidence>
<dbReference type="Gene3D" id="1.10.246.130">
    <property type="match status" value="1"/>
</dbReference>
<dbReference type="Pfam" id="PF01019">
    <property type="entry name" value="G_glu_transpept"/>
    <property type="match status" value="1"/>
</dbReference>
<dbReference type="EMBL" id="CP034170">
    <property type="protein sequence ID" value="AZI56906.1"/>
    <property type="molecule type" value="Genomic_DNA"/>
</dbReference>
<dbReference type="OrthoDB" id="9781342at2"/>